<dbReference type="RefSeq" id="WP_099034277.1">
    <property type="nucleotide sequence ID" value="NZ_BMGJ01000006.1"/>
</dbReference>
<evidence type="ECO:0000256" key="1">
    <source>
        <dbReference type="PROSITE-ProRule" id="PRU00339"/>
    </source>
</evidence>
<dbReference type="Proteomes" id="UP000614272">
    <property type="component" value="Unassembled WGS sequence"/>
</dbReference>
<evidence type="ECO:0000256" key="2">
    <source>
        <dbReference type="SAM" id="MobiDB-lite"/>
    </source>
</evidence>
<evidence type="ECO:0008006" key="5">
    <source>
        <dbReference type="Google" id="ProtNLM"/>
    </source>
</evidence>
<proteinExistence type="predicted"/>
<dbReference type="SUPFAM" id="SSF48452">
    <property type="entry name" value="TPR-like"/>
    <property type="match status" value="1"/>
</dbReference>
<organism evidence="3 4">
    <name type="scientific">Lacimicrobium alkaliphilum</name>
    <dbReference type="NCBI Taxonomy" id="1526571"/>
    <lineage>
        <taxon>Bacteria</taxon>
        <taxon>Pseudomonadati</taxon>
        <taxon>Pseudomonadota</taxon>
        <taxon>Gammaproteobacteria</taxon>
        <taxon>Alteromonadales</taxon>
        <taxon>Alteromonadaceae</taxon>
        <taxon>Lacimicrobium</taxon>
    </lineage>
</organism>
<reference evidence="4" key="1">
    <citation type="journal article" date="2019" name="Int. J. Syst. Evol. Microbiol.">
        <title>The Global Catalogue of Microorganisms (GCM) 10K type strain sequencing project: providing services to taxonomists for standard genome sequencing and annotation.</title>
        <authorList>
            <consortium name="The Broad Institute Genomics Platform"/>
            <consortium name="The Broad Institute Genome Sequencing Center for Infectious Disease"/>
            <person name="Wu L."/>
            <person name="Ma J."/>
        </authorList>
    </citation>
    <scope>NUCLEOTIDE SEQUENCE [LARGE SCALE GENOMIC DNA]</scope>
    <source>
        <strain evidence="4">CGMCC 1.12923</strain>
    </source>
</reference>
<dbReference type="PROSITE" id="PS50005">
    <property type="entry name" value="TPR"/>
    <property type="match status" value="1"/>
</dbReference>
<accession>A0ABQ1RDA5</accession>
<evidence type="ECO:0000313" key="4">
    <source>
        <dbReference type="Proteomes" id="UP000614272"/>
    </source>
</evidence>
<feature type="region of interest" description="Disordered" evidence="2">
    <location>
        <begin position="91"/>
        <end position="116"/>
    </location>
</feature>
<keyword evidence="1" id="KW-0802">TPR repeat</keyword>
<comment type="caution">
    <text evidence="3">The sequence shown here is derived from an EMBL/GenBank/DDBJ whole genome shotgun (WGS) entry which is preliminary data.</text>
</comment>
<dbReference type="PANTHER" id="PTHR12558">
    <property type="entry name" value="CELL DIVISION CYCLE 16,23,27"/>
    <property type="match status" value="1"/>
</dbReference>
<dbReference type="Gene3D" id="1.25.40.10">
    <property type="entry name" value="Tetratricopeptide repeat domain"/>
    <property type="match status" value="1"/>
</dbReference>
<evidence type="ECO:0000313" key="3">
    <source>
        <dbReference type="EMBL" id="GGD63029.1"/>
    </source>
</evidence>
<dbReference type="SMART" id="SM00028">
    <property type="entry name" value="TPR"/>
    <property type="match status" value="6"/>
</dbReference>
<dbReference type="EMBL" id="BMGJ01000006">
    <property type="protein sequence ID" value="GGD63029.1"/>
    <property type="molecule type" value="Genomic_DNA"/>
</dbReference>
<protein>
    <recommendedName>
        <fullName evidence="5">Tetratricopeptide repeat protein</fullName>
    </recommendedName>
</protein>
<keyword evidence="4" id="KW-1185">Reference proteome</keyword>
<feature type="repeat" description="TPR" evidence="1">
    <location>
        <begin position="476"/>
        <end position="509"/>
    </location>
</feature>
<dbReference type="InterPro" id="IPR011990">
    <property type="entry name" value="TPR-like_helical_dom_sf"/>
</dbReference>
<sequence>MSTSGQDSNTSRKRGIRASRSKLDRAMLAAGFKTQTALARKIAEQEQLDAPPKDMVNRAFRQLPVEPMSLERIAEALCVPAYQLYLTSEDNQHQDSLPEPAPAAGEQAVIPGNQTTKPGLSWKRSAWLIIPLLIIVGVYFGQSAPVESTAPSRIQNRDISTLKLAIVASPGSFDSALKTELTTQFRSQVRLVENWPQQQLLQQDKLDWSKTLESDYVLTWETSELERYTQLQVYLINQQQRVLLYSDALLTASLDDIQALLGQRITHAFVNYLQSGEIKAETGLTLNTEALQQFMLAMQYFNQENTLANLSRTESRLQRSLRLDSDFARAQGALCTTLLRKASLSSDIEMIADTKEVCQKGVQIAAVEESLQGMANYVRGHDQLDESMHYYEQILQFNPGFTDALYGKSKVLEKQAVLQKQPDLFAEAIDVLDAAIDLEPDGWRGYFIKSHLLYRLGKPSEAIAALEIGVSKEANFNTLNNIGTMYFCQGEMPKAKEAFLQVTELERDPSWIIEHQLASLFQFSGETDKAVEYAERGMALLDTEQVDGHFDPWITKALAYQAHGNQQVAHESFAKALKIAERLRLSGKDPGNTDIQLVYIKVADAYIDNKVISDPVRQTLLDELNEIADKATTPNAMVRLMLSYVMLNHYEPARPIYQRIGAMCPGFVKDPILAPLAT</sequence>
<feature type="region of interest" description="Disordered" evidence="2">
    <location>
        <begin position="1"/>
        <end position="21"/>
    </location>
</feature>
<gene>
    <name evidence="3" type="ORF">GCM10011357_17900</name>
</gene>
<name>A0ABQ1RDA5_9ALTE</name>
<dbReference type="InterPro" id="IPR019734">
    <property type="entry name" value="TPR_rpt"/>
</dbReference>
<dbReference type="PANTHER" id="PTHR12558:SF13">
    <property type="entry name" value="CELL DIVISION CYCLE PROTEIN 27 HOMOLOG"/>
    <property type="match status" value="1"/>
</dbReference>
<feature type="compositionally biased region" description="Basic residues" evidence="2">
    <location>
        <begin position="11"/>
        <end position="20"/>
    </location>
</feature>